<evidence type="ECO:0000313" key="2">
    <source>
        <dbReference type="EMBL" id="RGV22762.1"/>
    </source>
</evidence>
<evidence type="ECO:0000313" key="3">
    <source>
        <dbReference type="Proteomes" id="UP000283426"/>
    </source>
</evidence>
<proteinExistence type="predicted"/>
<dbReference type="InterPro" id="IPR011250">
    <property type="entry name" value="OMP/PagP_B-barrel"/>
</dbReference>
<dbReference type="AlphaFoldDB" id="A0A412W9M2"/>
<evidence type="ECO:0000259" key="1">
    <source>
        <dbReference type="Pfam" id="PF13568"/>
    </source>
</evidence>
<sequence length="195" mass="21887">MKKLFTLVVVVVLMVVGAKAQTEIVVGPKVGLNMTNISNSDKKNKLSFHVGGFAEFRFNDYFAIQPELVYSRQGARDKINGDKLKLRANYLNIPVLAKLYVLDELSVDLGPEFGFALNAKAKYKDGDTTVKHKMNDINTLAVNFAIGLSYNWDDFMFSARYNLGLSNAFDKDNYDGNNKNRVFQLSVGYRFGGLF</sequence>
<dbReference type="InterPro" id="IPR025665">
    <property type="entry name" value="Beta-barrel_OMP_2"/>
</dbReference>
<organism evidence="2 3">
    <name type="scientific">Odoribacter splanchnicus</name>
    <dbReference type="NCBI Taxonomy" id="28118"/>
    <lineage>
        <taxon>Bacteria</taxon>
        <taxon>Pseudomonadati</taxon>
        <taxon>Bacteroidota</taxon>
        <taxon>Bacteroidia</taxon>
        <taxon>Bacteroidales</taxon>
        <taxon>Odoribacteraceae</taxon>
        <taxon>Odoribacter</taxon>
    </lineage>
</organism>
<feature type="domain" description="Outer membrane protein beta-barrel" evidence="1">
    <location>
        <begin position="20"/>
        <end position="170"/>
    </location>
</feature>
<accession>A0A412W9M2</accession>
<reference evidence="2 3" key="1">
    <citation type="submission" date="2018-08" db="EMBL/GenBank/DDBJ databases">
        <title>A genome reference for cultivated species of the human gut microbiota.</title>
        <authorList>
            <person name="Zou Y."/>
            <person name="Xue W."/>
            <person name="Luo G."/>
        </authorList>
    </citation>
    <scope>NUCLEOTIDE SEQUENCE [LARGE SCALE GENOMIC DNA]</scope>
    <source>
        <strain evidence="2 3">AF14-6AC</strain>
    </source>
</reference>
<protein>
    <submittedName>
        <fullName evidence="2">PorT family protein</fullName>
    </submittedName>
</protein>
<gene>
    <name evidence="2" type="ORF">DWW24_14140</name>
</gene>
<dbReference type="SUPFAM" id="SSF56925">
    <property type="entry name" value="OMPA-like"/>
    <property type="match status" value="1"/>
</dbReference>
<comment type="caution">
    <text evidence="2">The sequence shown here is derived from an EMBL/GenBank/DDBJ whole genome shotgun (WGS) entry which is preliminary data.</text>
</comment>
<dbReference type="EMBL" id="QRYW01000031">
    <property type="protein sequence ID" value="RGV22762.1"/>
    <property type="molecule type" value="Genomic_DNA"/>
</dbReference>
<dbReference type="RefSeq" id="WP_118108297.1">
    <property type="nucleotide sequence ID" value="NZ_JABWDG010000044.1"/>
</dbReference>
<dbReference type="Pfam" id="PF13568">
    <property type="entry name" value="OMP_b-brl_2"/>
    <property type="match status" value="1"/>
</dbReference>
<dbReference type="Gene3D" id="2.40.160.20">
    <property type="match status" value="1"/>
</dbReference>
<name>A0A412W9M2_9BACT</name>
<dbReference type="Proteomes" id="UP000283426">
    <property type="component" value="Unassembled WGS sequence"/>
</dbReference>